<evidence type="ECO:0000256" key="1">
    <source>
        <dbReference type="ARBA" id="ARBA00022664"/>
    </source>
</evidence>
<feature type="region of interest" description="Disordered" evidence="7">
    <location>
        <begin position="610"/>
        <end position="923"/>
    </location>
</feature>
<keyword evidence="1" id="KW-0507">mRNA processing</keyword>
<feature type="compositionally biased region" description="Low complexity" evidence="7">
    <location>
        <begin position="665"/>
        <end position="682"/>
    </location>
</feature>
<dbReference type="PANTHER" id="PTHR13161:SF15">
    <property type="entry name" value="SPLICING FACTOR, SUPPRESSOR OF WHITE-APRICOT HOMOLOG"/>
    <property type="match status" value="1"/>
</dbReference>
<sequence>MSAVGSQEELVVVGRTCVLLDNPEKSLDTGDGHLLVPWDGDNSLLIDRYDCRAHLTDLNGFESSVTLEPGDYLSEEELTVEKMCEFERYLELRVDVDEMVTQTEEEKKRESERARSQYGAVGFSYDEGSGINEVTQKGEATGETDHEPSSPEAPYVCPQELVLSEGVDLPETEKQAQIIERTAVFVARQGNQMEIILKAKQTNNPLFSFLNYDHRLNQFYKEVVKLIKSGRYIPKARPAKVESEIETKYEPNKSIHEDVYELKLPKVDISNTAYASLINKFKKVNEAAAANQICRDLPAPDSEPCQTQKPSDNSPPQSQDSSPAIEVESQDIDSSHVQVSISKPPVMNVQATSEVVKDSTDATSSTSDALAEEYEQCYQEYYKHYYAHYYAQFSEQQSKLLGPSYAFSDEQRSAIVQQAAKAAAVAASAAVNAMYQAGIKRKLQETIVTPTMTASERGIIDKMAEYVTRNGPEFEELVTRQKGNDPRFGFLKPTHPLHSYYQSRKQTTTQDESKHEEKVLNNDDIASCSETDHVDIHQNGRLFSESRSPDRDFPKERQASISFRLSRPNGGVKIRTTTPERTATQTCVTTTAQLPDVHVTASCPVLYKQSRYSQSPQTPPNSLMSTEDAPNGRSPSPVKFSLPGIPFASDTSSTESSPRADTRSADSSPRMSPSRSPVTSSPPHEKIVALASPDAASLRRSLKSEAVFETPTDTAKSYSDHRQSPIKIGRSVTLSPASKLAGRTSPQDSWESSAVEEMLGLVDGSLSKEKSPDPSSLHHAAQKVLDERIKEERRKRAAQLVARLKSSTASESRTSGSLLHGRQTTTPPPPPDSVPAAVAHAVVASLKRRQEESRASAEAEAKARKRARSPPAAYALPKERSHKSSKHSRRSRRSPSPDNFIRARDLSTERSYSKHPKYKKSRH</sequence>
<dbReference type="Proteomes" id="UP000316759">
    <property type="component" value="Unassembled WGS sequence"/>
</dbReference>
<accession>A0A504WUZ4</accession>
<organism evidence="9 10">
    <name type="scientific">Fasciola gigantica</name>
    <name type="common">Giant liver fluke</name>
    <dbReference type="NCBI Taxonomy" id="46835"/>
    <lineage>
        <taxon>Eukaryota</taxon>
        <taxon>Metazoa</taxon>
        <taxon>Spiralia</taxon>
        <taxon>Lophotrochozoa</taxon>
        <taxon>Platyhelminthes</taxon>
        <taxon>Trematoda</taxon>
        <taxon>Digenea</taxon>
        <taxon>Plagiorchiida</taxon>
        <taxon>Echinostomata</taxon>
        <taxon>Echinostomatoidea</taxon>
        <taxon>Fasciolidae</taxon>
        <taxon>Fasciola</taxon>
    </lineage>
</organism>
<dbReference type="PANTHER" id="PTHR13161">
    <property type="entry name" value="SPLICING FACTOR SUPPRESSOR OF WHITE APRICOT"/>
    <property type="match status" value="1"/>
</dbReference>
<protein>
    <recommendedName>
        <fullName evidence="8">SURP motif domain-containing protein</fullName>
    </recommendedName>
</protein>
<dbReference type="SMART" id="SM01141">
    <property type="entry name" value="DRY_EERY"/>
    <property type="match status" value="1"/>
</dbReference>
<evidence type="ECO:0000256" key="4">
    <source>
        <dbReference type="ARBA" id="ARBA00023015"/>
    </source>
</evidence>
<keyword evidence="4" id="KW-0805">Transcription regulation</keyword>
<dbReference type="InterPro" id="IPR000061">
    <property type="entry name" value="Surp"/>
</dbReference>
<dbReference type="InterPro" id="IPR019147">
    <property type="entry name" value="SWAP_N_domain"/>
</dbReference>
<feature type="compositionally biased region" description="Basic and acidic residues" evidence="7">
    <location>
        <begin position="848"/>
        <end position="862"/>
    </location>
</feature>
<feature type="compositionally biased region" description="Basic and acidic residues" evidence="7">
    <location>
        <begin position="901"/>
        <end position="912"/>
    </location>
</feature>
<feature type="compositionally biased region" description="Low complexity" evidence="7">
    <location>
        <begin position="310"/>
        <end position="323"/>
    </location>
</feature>
<feature type="region of interest" description="Disordered" evidence="7">
    <location>
        <begin position="297"/>
        <end position="343"/>
    </location>
</feature>
<evidence type="ECO:0000313" key="10">
    <source>
        <dbReference type="Proteomes" id="UP000316759"/>
    </source>
</evidence>
<dbReference type="AlphaFoldDB" id="A0A504WUZ4"/>
<name>A0A504WUZ4_FASGI</name>
<evidence type="ECO:0000256" key="7">
    <source>
        <dbReference type="SAM" id="MobiDB-lite"/>
    </source>
</evidence>
<feature type="domain" description="SURP motif" evidence="8">
    <location>
        <begin position="459"/>
        <end position="501"/>
    </location>
</feature>
<evidence type="ECO:0000256" key="5">
    <source>
        <dbReference type="ARBA" id="ARBA00023163"/>
    </source>
</evidence>
<dbReference type="EMBL" id="SUNJ01015905">
    <property type="protein sequence ID" value="TPP39693.1"/>
    <property type="molecule type" value="Genomic_DNA"/>
</dbReference>
<proteinExistence type="predicted"/>
<dbReference type="STRING" id="46835.A0A504WUZ4"/>
<keyword evidence="10" id="KW-1185">Reference proteome</keyword>
<gene>
    <name evidence="9" type="ORF">FGIG_09371</name>
</gene>
<keyword evidence="3" id="KW-0694">RNA-binding</keyword>
<feature type="compositionally biased region" description="Polar residues" evidence="7">
    <location>
        <begin position="610"/>
        <end position="625"/>
    </location>
</feature>
<dbReference type="InterPro" id="IPR035967">
    <property type="entry name" value="SWAP/Surp_sf"/>
</dbReference>
<feature type="compositionally biased region" description="Basic residues" evidence="7">
    <location>
        <begin position="913"/>
        <end position="923"/>
    </location>
</feature>
<dbReference type="SMART" id="SM00648">
    <property type="entry name" value="SWAP"/>
    <property type="match status" value="2"/>
</dbReference>
<feature type="domain" description="SURP motif" evidence="8">
    <location>
        <begin position="178"/>
        <end position="220"/>
    </location>
</feature>
<feature type="region of interest" description="Disordered" evidence="7">
    <location>
        <begin position="503"/>
        <end position="582"/>
    </location>
</feature>
<dbReference type="SUPFAM" id="SSF109905">
    <property type="entry name" value="Surp module (SWAP domain)"/>
    <property type="match status" value="2"/>
</dbReference>
<dbReference type="GO" id="GO:0003723">
    <property type="term" value="F:RNA binding"/>
    <property type="evidence" value="ECO:0007669"/>
    <property type="project" value="UniProtKB-KW"/>
</dbReference>
<keyword evidence="6" id="KW-0508">mRNA splicing</keyword>
<evidence type="ECO:0000259" key="8">
    <source>
        <dbReference type="PROSITE" id="PS50128"/>
    </source>
</evidence>
<evidence type="ECO:0000256" key="3">
    <source>
        <dbReference type="ARBA" id="ARBA00022884"/>
    </source>
</evidence>
<feature type="compositionally biased region" description="Low complexity" evidence="7">
    <location>
        <begin position="806"/>
        <end position="817"/>
    </location>
</feature>
<dbReference type="GO" id="GO:0000395">
    <property type="term" value="P:mRNA 5'-splice site recognition"/>
    <property type="evidence" value="ECO:0007669"/>
    <property type="project" value="TreeGrafter"/>
</dbReference>
<dbReference type="Pfam" id="PF09750">
    <property type="entry name" value="DRY_EERY"/>
    <property type="match status" value="1"/>
</dbReference>
<comment type="caution">
    <text evidence="9">The sequence shown here is derived from an EMBL/GenBank/DDBJ whole genome shotgun (WGS) entry which is preliminary data.</text>
</comment>
<dbReference type="InterPro" id="IPR040397">
    <property type="entry name" value="SWAP"/>
</dbReference>
<dbReference type="PROSITE" id="PS50128">
    <property type="entry name" value="SURP"/>
    <property type="match status" value="2"/>
</dbReference>
<feature type="compositionally biased region" description="Low complexity" evidence="7">
    <location>
        <begin position="834"/>
        <end position="844"/>
    </location>
</feature>
<evidence type="ECO:0000313" key="9">
    <source>
        <dbReference type="EMBL" id="TPP39693.1"/>
    </source>
</evidence>
<evidence type="ECO:0000256" key="6">
    <source>
        <dbReference type="ARBA" id="ARBA00023187"/>
    </source>
</evidence>
<feature type="compositionally biased region" description="Basic and acidic residues" evidence="7">
    <location>
        <begin position="511"/>
        <end position="521"/>
    </location>
</feature>
<dbReference type="Pfam" id="PF01805">
    <property type="entry name" value="Surp"/>
    <property type="match status" value="2"/>
</dbReference>
<evidence type="ECO:0000256" key="2">
    <source>
        <dbReference type="ARBA" id="ARBA00022737"/>
    </source>
</evidence>
<keyword evidence="2" id="KW-0677">Repeat</keyword>
<reference evidence="9 10" key="1">
    <citation type="submission" date="2019-04" db="EMBL/GenBank/DDBJ databases">
        <title>Annotation for the trematode Fasciola gigantica.</title>
        <authorList>
            <person name="Choi Y.-J."/>
        </authorList>
    </citation>
    <scope>NUCLEOTIDE SEQUENCE [LARGE SCALE GENOMIC DNA]</scope>
    <source>
        <strain evidence="9">Uganda_cow_1</strain>
    </source>
</reference>
<dbReference type="OrthoDB" id="5836667at2759"/>
<dbReference type="Gene3D" id="1.10.10.790">
    <property type="entry name" value="Surp module"/>
    <property type="match status" value="2"/>
</dbReference>
<keyword evidence="5" id="KW-0804">Transcription</keyword>
<feature type="compositionally biased region" description="Basic and acidic residues" evidence="7">
    <location>
        <begin position="784"/>
        <end position="794"/>
    </location>
</feature>
<feature type="compositionally biased region" description="Basic residues" evidence="7">
    <location>
        <begin position="880"/>
        <end position="893"/>
    </location>
</feature>
<feature type="compositionally biased region" description="Basic and acidic residues" evidence="7">
    <location>
        <begin position="547"/>
        <end position="558"/>
    </location>
</feature>